<dbReference type="AlphaFoldDB" id="A0A517PEA6"/>
<dbReference type="OrthoDB" id="284210at2"/>
<feature type="transmembrane region" description="Helical" evidence="1">
    <location>
        <begin position="63"/>
        <end position="87"/>
    </location>
</feature>
<keyword evidence="1" id="KW-1133">Transmembrane helix</keyword>
<evidence type="ECO:0000313" key="2">
    <source>
        <dbReference type="EMBL" id="QDT17710.1"/>
    </source>
</evidence>
<name>A0A517PEA6_9PLAN</name>
<proteinExistence type="predicted"/>
<accession>A0A517PEA6</accession>
<feature type="transmembrane region" description="Helical" evidence="1">
    <location>
        <begin position="27"/>
        <end position="43"/>
    </location>
</feature>
<dbReference type="RefSeq" id="WP_145360675.1">
    <property type="nucleotide sequence ID" value="NZ_CP036265.1"/>
</dbReference>
<dbReference type="Proteomes" id="UP000318741">
    <property type="component" value="Chromosome"/>
</dbReference>
<sequence length="102" mass="11313">MGLAAAGCLIGAATVYAIRPELELWWAGAMRVGIVMGALWLALPSRDRPAAWAAWDWKAVGFVLLCALLSFRAPQIGLPLLAGWWFWRWLKAVPPTRLPTER</sequence>
<evidence type="ECO:0000313" key="3">
    <source>
        <dbReference type="Proteomes" id="UP000318741"/>
    </source>
</evidence>
<evidence type="ECO:0000256" key="1">
    <source>
        <dbReference type="SAM" id="Phobius"/>
    </source>
</evidence>
<reference evidence="2 3" key="1">
    <citation type="submission" date="2019-02" db="EMBL/GenBank/DDBJ databases">
        <title>Deep-cultivation of Planctomycetes and their phenomic and genomic characterization uncovers novel biology.</title>
        <authorList>
            <person name="Wiegand S."/>
            <person name="Jogler M."/>
            <person name="Boedeker C."/>
            <person name="Pinto D."/>
            <person name="Vollmers J."/>
            <person name="Rivas-Marin E."/>
            <person name="Kohn T."/>
            <person name="Peeters S.H."/>
            <person name="Heuer A."/>
            <person name="Rast P."/>
            <person name="Oberbeckmann S."/>
            <person name="Bunk B."/>
            <person name="Jeske O."/>
            <person name="Meyerdierks A."/>
            <person name="Storesund J.E."/>
            <person name="Kallscheuer N."/>
            <person name="Luecker S."/>
            <person name="Lage O.M."/>
            <person name="Pohl T."/>
            <person name="Merkel B.J."/>
            <person name="Hornburger P."/>
            <person name="Mueller R.-W."/>
            <person name="Bruemmer F."/>
            <person name="Labrenz M."/>
            <person name="Spormann A.M."/>
            <person name="Op den Camp H."/>
            <person name="Overmann J."/>
            <person name="Amann R."/>
            <person name="Jetten M.S.M."/>
            <person name="Mascher T."/>
            <person name="Medema M.H."/>
            <person name="Devos D.P."/>
            <person name="Kaster A.-K."/>
            <person name="Ovreas L."/>
            <person name="Rohde M."/>
            <person name="Galperin M.Y."/>
            <person name="Jogler C."/>
        </authorList>
    </citation>
    <scope>NUCLEOTIDE SEQUENCE [LARGE SCALE GENOMIC DNA]</scope>
    <source>
        <strain evidence="2 3">CA12</strain>
    </source>
</reference>
<organism evidence="2 3">
    <name type="scientific">Alienimonas californiensis</name>
    <dbReference type="NCBI Taxonomy" id="2527989"/>
    <lineage>
        <taxon>Bacteria</taxon>
        <taxon>Pseudomonadati</taxon>
        <taxon>Planctomycetota</taxon>
        <taxon>Planctomycetia</taxon>
        <taxon>Planctomycetales</taxon>
        <taxon>Planctomycetaceae</taxon>
        <taxon>Alienimonas</taxon>
    </lineage>
</organism>
<keyword evidence="1" id="KW-0472">Membrane</keyword>
<protein>
    <submittedName>
        <fullName evidence="2">Uncharacterized protein</fullName>
    </submittedName>
</protein>
<gene>
    <name evidence="2" type="ORF">CA12_38410</name>
</gene>
<dbReference type="KEGG" id="acaf:CA12_38410"/>
<dbReference type="EMBL" id="CP036265">
    <property type="protein sequence ID" value="QDT17710.1"/>
    <property type="molecule type" value="Genomic_DNA"/>
</dbReference>
<keyword evidence="1" id="KW-0812">Transmembrane</keyword>
<keyword evidence="3" id="KW-1185">Reference proteome</keyword>